<dbReference type="SUPFAM" id="SSF55658">
    <property type="entry name" value="L9 N-domain-like"/>
    <property type="match status" value="1"/>
</dbReference>
<organism evidence="2 3">
    <name type="scientific">Jaapia argillacea MUCL 33604</name>
    <dbReference type="NCBI Taxonomy" id="933084"/>
    <lineage>
        <taxon>Eukaryota</taxon>
        <taxon>Fungi</taxon>
        <taxon>Dikarya</taxon>
        <taxon>Basidiomycota</taxon>
        <taxon>Agaricomycotina</taxon>
        <taxon>Agaricomycetes</taxon>
        <taxon>Agaricomycetidae</taxon>
        <taxon>Jaapiales</taxon>
        <taxon>Jaapiaceae</taxon>
        <taxon>Jaapia</taxon>
    </lineage>
</organism>
<dbReference type="HOGENOM" id="CLU_1540284_0_0_1"/>
<dbReference type="InterPro" id="IPR009027">
    <property type="entry name" value="Ribosomal_bL9/RNase_H1_N"/>
</dbReference>
<dbReference type="InterPro" id="IPR011320">
    <property type="entry name" value="RNase_H1_N"/>
</dbReference>
<feature type="domain" description="Ribonuclease H1 N-terminal" evidence="1">
    <location>
        <begin position="55"/>
        <end position="92"/>
    </location>
</feature>
<proteinExistence type="predicted"/>
<sequence length="174" mass="18654">MPSSSTQSDPPKTPTRKAAYTSTSYDTPCYKAIVAALANLSVENSSANMARKNCYVVFCGCKTGIFTVWEEAHCSVSGYPNNCYKGYTTLKEGNAEWSRFVCGANGAPPRDAEHVPLDGTVWVVIKGAVPGVYESNDEAINALGDNPEVRITGATSIDARYALLMREFQAGHAA</sequence>
<evidence type="ECO:0000259" key="1">
    <source>
        <dbReference type="Pfam" id="PF01693"/>
    </source>
</evidence>
<keyword evidence="3" id="KW-1185">Reference proteome</keyword>
<evidence type="ECO:0000313" key="3">
    <source>
        <dbReference type="Proteomes" id="UP000027265"/>
    </source>
</evidence>
<dbReference type="Pfam" id="PF01693">
    <property type="entry name" value="Cauli_VI"/>
    <property type="match status" value="1"/>
</dbReference>
<dbReference type="EMBL" id="KL197736">
    <property type="protein sequence ID" value="KDQ53075.1"/>
    <property type="molecule type" value="Genomic_DNA"/>
</dbReference>
<accession>A0A067PGW9</accession>
<reference evidence="3" key="1">
    <citation type="journal article" date="2014" name="Proc. Natl. Acad. Sci. U.S.A.">
        <title>Extensive sampling of basidiomycete genomes demonstrates inadequacy of the white-rot/brown-rot paradigm for wood decay fungi.</title>
        <authorList>
            <person name="Riley R."/>
            <person name="Salamov A.A."/>
            <person name="Brown D.W."/>
            <person name="Nagy L.G."/>
            <person name="Floudas D."/>
            <person name="Held B.W."/>
            <person name="Levasseur A."/>
            <person name="Lombard V."/>
            <person name="Morin E."/>
            <person name="Otillar R."/>
            <person name="Lindquist E.A."/>
            <person name="Sun H."/>
            <person name="LaButti K.M."/>
            <person name="Schmutz J."/>
            <person name="Jabbour D."/>
            <person name="Luo H."/>
            <person name="Baker S.E."/>
            <person name="Pisabarro A.G."/>
            <person name="Walton J.D."/>
            <person name="Blanchette R.A."/>
            <person name="Henrissat B."/>
            <person name="Martin F."/>
            <person name="Cullen D."/>
            <person name="Hibbett D.S."/>
            <person name="Grigoriev I.V."/>
        </authorList>
    </citation>
    <scope>NUCLEOTIDE SEQUENCE [LARGE SCALE GENOMIC DNA]</scope>
    <source>
        <strain evidence="3">MUCL 33604</strain>
    </source>
</reference>
<dbReference type="AlphaFoldDB" id="A0A067PGW9"/>
<gene>
    <name evidence="2" type="ORF">JAAARDRAFT_197853</name>
</gene>
<dbReference type="InterPro" id="IPR037056">
    <property type="entry name" value="RNase_H1_N_sf"/>
</dbReference>
<protein>
    <recommendedName>
        <fullName evidence="1">Ribonuclease H1 N-terminal domain-containing protein</fullName>
    </recommendedName>
</protein>
<dbReference type="OrthoDB" id="3270804at2759"/>
<dbReference type="Proteomes" id="UP000027265">
    <property type="component" value="Unassembled WGS sequence"/>
</dbReference>
<evidence type="ECO:0000313" key="2">
    <source>
        <dbReference type="EMBL" id="KDQ53075.1"/>
    </source>
</evidence>
<dbReference type="InParanoid" id="A0A067PGW9"/>
<name>A0A067PGW9_9AGAM</name>
<dbReference type="Gene3D" id="3.40.970.10">
    <property type="entry name" value="Ribonuclease H1, N-terminal domain"/>
    <property type="match status" value="1"/>
</dbReference>